<evidence type="ECO:0000259" key="12">
    <source>
        <dbReference type="Pfam" id="PF12019"/>
    </source>
</evidence>
<comment type="similarity">
    <text evidence="9">Belongs to the GSP H family.</text>
</comment>
<comment type="caution">
    <text evidence="13">The sequence shown here is derived from an EMBL/GenBank/DDBJ whole genome shotgun (WGS) entry which is preliminary data.</text>
</comment>
<evidence type="ECO:0000313" key="14">
    <source>
        <dbReference type="Proteomes" id="UP001606305"/>
    </source>
</evidence>
<evidence type="ECO:0000256" key="6">
    <source>
        <dbReference type="ARBA" id="ARBA00022692"/>
    </source>
</evidence>
<dbReference type="Pfam" id="PF07963">
    <property type="entry name" value="N_methyl"/>
    <property type="match status" value="1"/>
</dbReference>
<reference evidence="13 14" key="1">
    <citation type="submission" date="2024-09" db="EMBL/GenBank/DDBJ databases">
        <title>Novel species of the genus Pelomonas and Roseateles isolated from streams.</title>
        <authorList>
            <person name="Lu H."/>
        </authorList>
    </citation>
    <scope>NUCLEOTIDE SEQUENCE [LARGE SCALE GENOMIC DNA]</scope>
    <source>
        <strain evidence="13 14">BYS96W</strain>
    </source>
</reference>
<keyword evidence="5" id="KW-0997">Cell inner membrane</keyword>
<dbReference type="PROSITE" id="PS00409">
    <property type="entry name" value="PROKAR_NTER_METHYL"/>
    <property type="match status" value="1"/>
</dbReference>
<dbReference type="EMBL" id="JBIGIA010000001">
    <property type="protein sequence ID" value="MFG6455328.1"/>
    <property type="molecule type" value="Genomic_DNA"/>
</dbReference>
<evidence type="ECO:0000256" key="11">
    <source>
        <dbReference type="SAM" id="Phobius"/>
    </source>
</evidence>
<evidence type="ECO:0000256" key="7">
    <source>
        <dbReference type="ARBA" id="ARBA00022989"/>
    </source>
</evidence>
<dbReference type="InterPro" id="IPR045584">
    <property type="entry name" value="Pilin-like"/>
</dbReference>
<dbReference type="NCBIfam" id="TIGR02532">
    <property type="entry name" value="IV_pilin_GFxxxE"/>
    <property type="match status" value="1"/>
</dbReference>
<evidence type="ECO:0000256" key="1">
    <source>
        <dbReference type="ARBA" id="ARBA00004377"/>
    </source>
</evidence>
<feature type="transmembrane region" description="Helical" evidence="11">
    <location>
        <begin position="20"/>
        <end position="41"/>
    </location>
</feature>
<gene>
    <name evidence="13" type="ORF">ACG00X_00615</name>
</gene>
<evidence type="ECO:0000256" key="8">
    <source>
        <dbReference type="ARBA" id="ARBA00023136"/>
    </source>
</evidence>
<sequence length="206" mass="21317">MQLTSTMKRPAGRGVTLVELIVVVVLVSMLLALAMPSATAWMRNTQIRNVATAIQNGLQRARVEAMRRNTNVQFSLVSLTDRAVMDNSCALSAAGASWVVSLDSPQTKCGVAIGDTTTPRILDLKAAGGGSAQATVEAKDSAGTAASTVLFDGFGRVVNGSGIATIDVQSSVTGSEYRALRIAIGTGGTIRMCEPAVTATTDPRAC</sequence>
<accession>A0ABW7G068</accession>
<evidence type="ECO:0000256" key="9">
    <source>
        <dbReference type="ARBA" id="ARBA00025772"/>
    </source>
</evidence>
<evidence type="ECO:0000256" key="2">
    <source>
        <dbReference type="ARBA" id="ARBA00021549"/>
    </source>
</evidence>
<keyword evidence="4" id="KW-0488">Methylation</keyword>
<dbReference type="SUPFAM" id="SSF54523">
    <property type="entry name" value="Pili subunits"/>
    <property type="match status" value="1"/>
</dbReference>
<keyword evidence="3" id="KW-1003">Cell membrane</keyword>
<dbReference type="InterPro" id="IPR022346">
    <property type="entry name" value="T2SS_GspH"/>
</dbReference>
<keyword evidence="8 11" id="KW-0472">Membrane</keyword>
<name>A0ABW7G068_9BURK</name>
<evidence type="ECO:0000256" key="10">
    <source>
        <dbReference type="ARBA" id="ARBA00030775"/>
    </source>
</evidence>
<feature type="domain" description="General secretion pathway GspH" evidence="12">
    <location>
        <begin position="51"/>
        <end position="188"/>
    </location>
</feature>
<comment type="subcellular location">
    <subcellularLocation>
        <location evidence="1">Cell inner membrane</location>
        <topology evidence="1">Single-pass membrane protein</topology>
    </subcellularLocation>
</comment>
<keyword evidence="6 11" id="KW-0812">Transmembrane</keyword>
<keyword evidence="7 11" id="KW-1133">Transmembrane helix</keyword>
<keyword evidence="14" id="KW-1185">Reference proteome</keyword>
<dbReference type="Gene3D" id="3.55.40.10">
    <property type="entry name" value="minor pseudopilin epsh domain"/>
    <property type="match status" value="1"/>
</dbReference>
<evidence type="ECO:0000256" key="3">
    <source>
        <dbReference type="ARBA" id="ARBA00022475"/>
    </source>
</evidence>
<evidence type="ECO:0000256" key="5">
    <source>
        <dbReference type="ARBA" id="ARBA00022519"/>
    </source>
</evidence>
<dbReference type="InterPro" id="IPR012902">
    <property type="entry name" value="N_methyl_site"/>
</dbReference>
<protein>
    <recommendedName>
        <fullName evidence="2">Type II secretion system protein H</fullName>
    </recommendedName>
    <alternativeName>
        <fullName evidence="10">General secretion pathway protein H</fullName>
    </alternativeName>
</protein>
<proteinExistence type="inferred from homology"/>
<dbReference type="Pfam" id="PF12019">
    <property type="entry name" value="GspH"/>
    <property type="match status" value="1"/>
</dbReference>
<evidence type="ECO:0000313" key="13">
    <source>
        <dbReference type="EMBL" id="MFG6455328.1"/>
    </source>
</evidence>
<evidence type="ECO:0000256" key="4">
    <source>
        <dbReference type="ARBA" id="ARBA00022481"/>
    </source>
</evidence>
<organism evidence="13 14">
    <name type="scientific">Pelomonas nitida</name>
    <dbReference type="NCBI Taxonomy" id="3299027"/>
    <lineage>
        <taxon>Bacteria</taxon>
        <taxon>Pseudomonadati</taxon>
        <taxon>Pseudomonadota</taxon>
        <taxon>Betaproteobacteria</taxon>
        <taxon>Burkholderiales</taxon>
        <taxon>Sphaerotilaceae</taxon>
        <taxon>Roseateles</taxon>
    </lineage>
</organism>
<dbReference type="RefSeq" id="WP_394485913.1">
    <property type="nucleotide sequence ID" value="NZ_JBIGIA010000001.1"/>
</dbReference>
<dbReference type="Proteomes" id="UP001606305">
    <property type="component" value="Unassembled WGS sequence"/>
</dbReference>